<keyword evidence="1" id="KW-0472">Membrane</keyword>
<dbReference type="HOGENOM" id="CLU_1149047_0_0_1"/>
<proteinExistence type="predicted"/>
<evidence type="ECO:0000313" key="4">
    <source>
        <dbReference type="Proteomes" id="UP000013827"/>
    </source>
</evidence>
<sequence length="244" mass="25417">MSRDGQQALSARGLCGPLVLLALLSSSRPSPPPWPPRHFFLHPPRPGPFRIAPFALFGDLHGCPPPFGWRSRYRCVNLDVAVALPVPDPTVARASVRVIGSVSVAPSCPAVALSARAVRDFAPPACRPSVSSPAFVVIVAVAKALRPLDSLAYPLRCVVPVYILILCACRRSLSISIVVASVDCGAASALASVLLVSPAIVPCLLVLAIVLAVVYLFIVSPAAGGIAVGFLSPPFLPAPLAVWC</sequence>
<organism evidence="3 4">
    <name type="scientific">Emiliania huxleyi (strain CCMP1516)</name>
    <dbReference type="NCBI Taxonomy" id="280463"/>
    <lineage>
        <taxon>Eukaryota</taxon>
        <taxon>Haptista</taxon>
        <taxon>Haptophyta</taxon>
        <taxon>Prymnesiophyceae</taxon>
        <taxon>Isochrysidales</taxon>
        <taxon>Noelaerhabdaceae</taxon>
        <taxon>Emiliania</taxon>
    </lineage>
</organism>
<reference evidence="4" key="1">
    <citation type="journal article" date="2013" name="Nature">
        <title>Pan genome of the phytoplankton Emiliania underpins its global distribution.</title>
        <authorList>
            <person name="Read B.A."/>
            <person name="Kegel J."/>
            <person name="Klute M.J."/>
            <person name="Kuo A."/>
            <person name="Lefebvre S.C."/>
            <person name="Maumus F."/>
            <person name="Mayer C."/>
            <person name="Miller J."/>
            <person name="Monier A."/>
            <person name="Salamov A."/>
            <person name="Young J."/>
            <person name="Aguilar M."/>
            <person name="Claverie J.M."/>
            <person name="Frickenhaus S."/>
            <person name="Gonzalez K."/>
            <person name="Herman E.K."/>
            <person name="Lin Y.C."/>
            <person name="Napier J."/>
            <person name="Ogata H."/>
            <person name="Sarno A.F."/>
            <person name="Shmutz J."/>
            <person name="Schroeder D."/>
            <person name="de Vargas C."/>
            <person name="Verret F."/>
            <person name="von Dassow P."/>
            <person name="Valentin K."/>
            <person name="Van de Peer Y."/>
            <person name="Wheeler G."/>
            <person name="Dacks J.B."/>
            <person name="Delwiche C.F."/>
            <person name="Dyhrman S.T."/>
            <person name="Glockner G."/>
            <person name="John U."/>
            <person name="Richards T."/>
            <person name="Worden A.Z."/>
            <person name="Zhang X."/>
            <person name="Grigoriev I.V."/>
            <person name="Allen A.E."/>
            <person name="Bidle K."/>
            <person name="Borodovsky M."/>
            <person name="Bowler C."/>
            <person name="Brownlee C."/>
            <person name="Cock J.M."/>
            <person name="Elias M."/>
            <person name="Gladyshev V.N."/>
            <person name="Groth M."/>
            <person name="Guda C."/>
            <person name="Hadaegh A."/>
            <person name="Iglesias-Rodriguez M.D."/>
            <person name="Jenkins J."/>
            <person name="Jones B.M."/>
            <person name="Lawson T."/>
            <person name="Leese F."/>
            <person name="Lindquist E."/>
            <person name="Lobanov A."/>
            <person name="Lomsadze A."/>
            <person name="Malik S.B."/>
            <person name="Marsh M.E."/>
            <person name="Mackinder L."/>
            <person name="Mock T."/>
            <person name="Mueller-Roeber B."/>
            <person name="Pagarete A."/>
            <person name="Parker M."/>
            <person name="Probert I."/>
            <person name="Quesneville H."/>
            <person name="Raines C."/>
            <person name="Rensing S.A."/>
            <person name="Riano-Pachon D.M."/>
            <person name="Richier S."/>
            <person name="Rokitta S."/>
            <person name="Shiraiwa Y."/>
            <person name="Soanes D.M."/>
            <person name="van der Giezen M."/>
            <person name="Wahlund T.M."/>
            <person name="Williams B."/>
            <person name="Wilson W."/>
            <person name="Wolfe G."/>
            <person name="Wurch L.L."/>
        </authorList>
    </citation>
    <scope>NUCLEOTIDE SEQUENCE</scope>
</reference>
<reference evidence="3" key="2">
    <citation type="submission" date="2024-10" db="UniProtKB">
        <authorList>
            <consortium name="EnsemblProtists"/>
        </authorList>
    </citation>
    <scope>IDENTIFICATION</scope>
</reference>
<feature type="transmembrane region" description="Helical" evidence="1">
    <location>
        <begin position="203"/>
        <end position="231"/>
    </location>
</feature>
<feature type="chain" id="PRO_5044291670" evidence="2">
    <location>
        <begin position="30"/>
        <end position="244"/>
    </location>
</feature>
<feature type="transmembrane region" description="Helical" evidence="1">
    <location>
        <begin position="173"/>
        <end position="196"/>
    </location>
</feature>
<feature type="signal peptide" evidence="2">
    <location>
        <begin position="1"/>
        <end position="29"/>
    </location>
</feature>
<dbReference type="PaxDb" id="2903-EOD30552"/>
<keyword evidence="1" id="KW-1133">Transmembrane helix</keyword>
<keyword evidence="4" id="KW-1185">Reference proteome</keyword>
<dbReference type="KEGG" id="ehx:EMIHUDRAFT_232722"/>
<dbReference type="GeneID" id="17275825"/>
<accession>A0A0D3K467</accession>
<evidence type="ECO:0000313" key="3">
    <source>
        <dbReference type="EnsemblProtists" id="EOD30552"/>
    </source>
</evidence>
<evidence type="ECO:0000256" key="2">
    <source>
        <dbReference type="SAM" id="SignalP"/>
    </source>
</evidence>
<protein>
    <submittedName>
        <fullName evidence="3">Uncharacterized protein</fullName>
    </submittedName>
</protein>
<keyword evidence="1" id="KW-0812">Transmembrane</keyword>
<dbReference type="AlphaFoldDB" id="A0A0D3K467"/>
<evidence type="ECO:0000256" key="1">
    <source>
        <dbReference type="SAM" id="Phobius"/>
    </source>
</evidence>
<keyword evidence="2" id="KW-0732">Signal</keyword>
<name>A0A0D3K467_EMIH1</name>
<dbReference type="RefSeq" id="XP_005782981.1">
    <property type="nucleotide sequence ID" value="XM_005782924.1"/>
</dbReference>
<dbReference type="Proteomes" id="UP000013827">
    <property type="component" value="Unassembled WGS sequence"/>
</dbReference>
<dbReference type="EnsemblProtists" id="EOD30552">
    <property type="protein sequence ID" value="EOD30552"/>
    <property type="gene ID" value="EMIHUDRAFT_232722"/>
</dbReference>